<feature type="region of interest" description="Disordered" evidence="7">
    <location>
        <begin position="243"/>
        <end position="300"/>
    </location>
</feature>
<organism evidence="10 11">
    <name type="scientific">Dermatophagoides pteronyssinus</name>
    <name type="common">European house dust mite</name>
    <dbReference type="NCBI Taxonomy" id="6956"/>
    <lineage>
        <taxon>Eukaryota</taxon>
        <taxon>Metazoa</taxon>
        <taxon>Ecdysozoa</taxon>
        <taxon>Arthropoda</taxon>
        <taxon>Chelicerata</taxon>
        <taxon>Arachnida</taxon>
        <taxon>Acari</taxon>
        <taxon>Acariformes</taxon>
        <taxon>Sarcoptiformes</taxon>
        <taxon>Astigmata</taxon>
        <taxon>Psoroptidia</taxon>
        <taxon>Analgoidea</taxon>
        <taxon>Pyroglyphidae</taxon>
        <taxon>Dermatophagoidinae</taxon>
        <taxon>Dermatophagoides</taxon>
    </lineage>
</organism>
<feature type="region of interest" description="Disordered" evidence="7">
    <location>
        <begin position="656"/>
        <end position="677"/>
    </location>
</feature>
<dbReference type="Gene3D" id="3.30.70.330">
    <property type="match status" value="3"/>
</dbReference>
<evidence type="ECO:0000256" key="5">
    <source>
        <dbReference type="ARBA" id="ARBA00023242"/>
    </source>
</evidence>
<dbReference type="Proteomes" id="UP000887458">
    <property type="component" value="Unassembled WGS sequence"/>
</dbReference>
<evidence type="ECO:0000259" key="8">
    <source>
        <dbReference type="PROSITE" id="PS50102"/>
    </source>
</evidence>
<evidence type="ECO:0000256" key="1">
    <source>
        <dbReference type="ARBA" id="ARBA00004123"/>
    </source>
</evidence>
<dbReference type="CDD" id="cd21544">
    <property type="entry name" value="SPOC_RBM15-like"/>
    <property type="match status" value="1"/>
</dbReference>
<feature type="domain" description="RRM" evidence="8">
    <location>
        <begin position="319"/>
        <end position="396"/>
    </location>
</feature>
<feature type="compositionally biased region" description="Gly residues" evidence="7">
    <location>
        <begin position="726"/>
        <end position="744"/>
    </location>
</feature>
<dbReference type="CDD" id="cd12309">
    <property type="entry name" value="RRM2_Spen"/>
    <property type="match status" value="1"/>
</dbReference>
<feature type="compositionally biased region" description="Polar residues" evidence="7">
    <location>
        <begin position="522"/>
        <end position="533"/>
    </location>
</feature>
<evidence type="ECO:0000259" key="9">
    <source>
        <dbReference type="PROSITE" id="PS50917"/>
    </source>
</evidence>
<evidence type="ECO:0000256" key="7">
    <source>
        <dbReference type="SAM" id="MobiDB-lite"/>
    </source>
</evidence>
<sequence>MPRYDESPRGSPPPPPLDRNRDLLISRRLNKSPLLDNNRHRRDQSPPLPPISSSSRSRDISMYHQHDDGGYIQRSSHHNNRQNSSSELTTSTTYKILCVSNISNKYPDSTVRNELIKEFARFGSPSVKLVYDKNTRIAYIYFNSYEDARDARHSKYRLILFEKQIIIDPIYDRVSSSSSSLRSRRSITPEYIGSRGSSMRNMSPPIPSLSMQRRIPPPPPPPQRNSLNQDRYQLHSSRDQYRDNYSHNHHQMNRNNNNNNDNYHHHHSNSMNLRGGHQQHHHHHQQNQNQQQQQRESKKEKFPNYLHHIPPEEDDKSTRTLFVGNLEVTITEPDLRRIFERYGVVEDVDVKRPPPGQGNAYAFIKFLNLDMAHRAKVEMSGQYIGKFQCKIGYGKATPTTRIWVGGLGQWISFAQLDKEFDRFGVIRKIDYCKGDNYAYIQYDTIDAAQAACAAMRGYPLGGPDKRLRIDYADPGQFSTSSPPPPPLPSSSLTRSGNDPGSFGSFAGGNSPSRSNNNGNNFEYWSNNQDSVSSPKRRRLHSPDGGIGGENDRKKSSPNNNLGLDSIISPNVSGALIRGGDDNGNGSPNFDLSNGKSSVGDIKVTVMESVQSISELIKCCPPTWSGGLILKSSGFALRMYFCSGDIQLVDLMKETSSSSTSTSDQQSQQQQQPILRITQRLRLESTKLEEVTKRISSSGSANSGGHCILIASQANNLQLNFNSGAGGGAGASGSGGEDNAGGGGNSSAAGANNIQQRPIRNLVTYLKSKDAAGVVILPGKSSTSQQQLSSTITTTASSTPGGGDENVSKNVLYLFPPHPFSLELIQRIAPNINELSATKEDYFVVVLVRGSN</sequence>
<keyword evidence="3" id="KW-0597">Phosphoprotein</keyword>
<dbReference type="PANTHER" id="PTHR23189">
    <property type="entry name" value="RNA RECOGNITION MOTIF-CONTAINING"/>
    <property type="match status" value="1"/>
</dbReference>
<name>A0ABQ8J4F8_DERPT</name>
<feature type="compositionally biased region" description="Basic and acidic residues" evidence="7">
    <location>
        <begin position="56"/>
        <end position="69"/>
    </location>
</feature>
<feature type="domain" description="RRM" evidence="8">
    <location>
        <begin position="400"/>
        <end position="474"/>
    </location>
</feature>
<accession>A0ABQ8J4F8</accession>
<dbReference type="SUPFAM" id="SSF54928">
    <property type="entry name" value="RNA-binding domain, RBD"/>
    <property type="match status" value="2"/>
</dbReference>
<dbReference type="InterPro" id="IPR012921">
    <property type="entry name" value="SPOC_C"/>
</dbReference>
<comment type="subcellular location">
    <subcellularLocation>
        <location evidence="1">Nucleus</location>
    </subcellularLocation>
</comment>
<dbReference type="InterPro" id="IPR012677">
    <property type="entry name" value="Nucleotide-bd_a/b_plait_sf"/>
</dbReference>
<evidence type="ECO:0000256" key="3">
    <source>
        <dbReference type="ARBA" id="ARBA00022553"/>
    </source>
</evidence>
<feature type="compositionally biased region" description="Polar residues" evidence="7">
    <location>
        <begin position="583"/>
        <end position="596"/>
    </location>
</feature>
<keyword evidence="4 6" id="KW-0694">RNA-binding</keyword>
<dbReference type="InterPro" id="IPR000504">
    <property type="entry name" value="RRM_dom"/>
</dbReference>
<dbReference type="InterPro" id="IPR016194">
    <property type="entry name" value="SPOC-like_C_dom_sf"/>
</dbReference>
<dbReference type="SUPFAM" id="SSF100939">
    <property type="entry name" value="SPOC domain-like"/>
    <property type="match status" value="2"/>
</dbReference>
<proteinExistence type="inferred from homology"/>
<comment type="caution">
    <text evidence="10">The sequence shown here is derived from an EMBL/GenBank/DDBJ whole genome shotgun (WGS) entry which is preliminary data.</text>
</comment>
<comment type="similarity">
    <text evidence="2">Belongs to the RRM Spen family.</text>
</comment>
<dbReference type="PROSITE" id="PS50102">
    <property type="entry name" value="RRM"/>
    <property type="match status" value="2"/>
</dbReference>
<reference evidence="10 11" key="1">
    <citation type="journal article" date="2018" name="J. Allergy Clin. Immunol.">
        <title>High-quality assembly of Dermatophagoides pteronyssinus genome and transcriptome reveals a wide range of novel allergens.</title>
        <authorList>
            <person name="Liu X.Y."/>
            <person name="Yang K.Y."/>
            <person name="Wang M.Q."/>
            <person name="Kwok J.S."/>
            <person name="Zeng X."/>
            <person name="Yang Z."/>
            <person name="Xiao X.J."/>
            <person name="Lau C.P."/>
            <person name="Li Y."/>
            <person name="Huang Z.M."/>
            <person name="Ba J.G."/>
            <person name="Yim A.K."/>
            <person name="Ouyang C.Y."/>
            <person name="Ngai S.M."/>
            <person name="Chan T.F."/>
            <person name="Leung E.L."/>
            <person name="Liu L."/>
            <person name="Liu Z.G."/>
            <person name="Tsui S.K."/>
        </authorList>
    </citation>
    <scope>NUCLEOTIDE SEQUENCE [LARGE SCALE GENOMIC DNA]</scope>
    <source>
        <strain evidence="10">Derp</strain>
    </source>
</reference>
<dbReference type="Gene3D" id="2.40.290.10">
    <property type="match status" value="1"/>
</dbReference>
<feature type="compositionally biased region" description="Low complexity" evidence="7">
    <location>
        <begin position="656"/>
        <end position="671"/>
    </location>
</feature>
<evidence type="ECO:0000313" key="11">
    <source>
        <dbReference type="Proteomes" id="UP000887458"/>
    </source>
</evidence>
<evidence type="ECO:0000256" key="4">
    <source>
        <dbReference type="ARBA" id="ARBA00022884"/>
    </source>
</evidence>
<feature type="compositionally biased region" description="Low complexity" evidence="7">
    <location>
        <begin position="507"/>
        <end position="520"/>
    </location>
</feature>
<dbReference type="Pfam" id="PF07744">
    <property type="entry name" value="SPOC"/>
    <property type="match status" value="1"/>
</dbReference>
<protein>
    <submittedName>
        <fullName evidence="10">Nucleic acid binding</fullName>
    </submittedName>
</protein>
<reference evidence="10 11" key="2">
    <citation type="journal article" date="2022" name="Mol. Biol. Evol.">
        <title>Comparative Genomics Reveals Insights into the Divergent Evolution of Astigmatic Mites and Household Pest Adaptations.</title>
        <authorList>
            <person name="Xiong Q."/>
            <person name="Wan A.T."/>
            <person name="Liu X."/>
            <person name="Fung C.S."/>
            <person name="Xiao X."/>
            <person name="Malainual N."/>
            <person name="Hou J."/>
            <person name="Wang L."/>
            <person name="Wang M."/>
            <person name="Yang K.Y."/>
            <person name="Cui Y."/>
            <person name="Leung E.L."/>
            <person name="Nong W."/>
            <person name="Shin S.K."/>
            <person name="Au S.W."/>
            <person name="Jeong K.Y."/>
            <person name="Chew F.T."/>
            <person name="Hui J.H."/>
            <person name="Leung T.F."/>
            <person name="Tungtrongchitr A."/>
            <person name="Zhong N."/>
            <person name="Liu Z."/>
            <person name="Tsui S.K."/>
        </authorList>
    </citation>
    <scope>NUCLEOTIDE SEQUENCE [LARGE SCALE GENOMIC DNA]</scope>
    <source>
        <strain evidence="10">Derp</strain>
    </source>
</reference>
<evidence type="ECO:0000256" key="2">
    <source>
        <dbReference type="ARBA" id="ARBA00005387"/>
    </source>
</evidence>
<feature type="domain" description="SPOC" evidence="9">
    <location>
        <begin position="612"/>
        <end position="850"/>
    </location>
</feature>
<feature type="region of interest" description="Disordered" evidence="7">
    <location>
        <begin position="1"/>
        <end position="89"/>
    </location>
</feature>
<dbReference type="SMART" id="SM00360">
    <property type="entry name" value="RRM"/>
    <property type="match status" value="3"/>
</dbReference>
<feature type="region of interest" description="Disordered" evidence="7">
    <location>
        <begin position="469"/>
        <end position="596"/>
    </location>
</feature>
<keyword evidence="5" id="KW-0539">Nucleus</keyword>
<evidence type="ECO:0000313" key="10">
    <source>
        <dbReference type="EMBL" id="KAH9417472.1"/>
    </source>
</evidence>
<dbReference type="PROSITE" id="PS50917">
    <property type="entry name" value="SPOC"/>
    <property type="match status" value="1"/>
</dbReference>
<dbReference type="EMBL" id="NJHN03000077">
    <property type="protein sequence ID" value="KAH9417472.1"/>
    <property type="molecule type" value="Genomic_DNA"/>
</dbReference>
<gene>
    <name evidence="10" type="primary">RBM15B_2</name>
    <name evidence="10" type="ORF">DERP_007470</name>
</gene>
<feature type="region of interest" description="Disordered" evidence="7">
    <location>
        <begin position="726"/>
        <end position="752"/>
    </location>
</feature>
<keyword evidence="11" id="KW-1185">Reference proteome</keyword>
<dbReference type="InterPro" id="IPR010912">
    <property type="entry name" value="SPOC_met"/>
</dbReference>
<dbReference type="InterPro" id="IPR035979">
    <property type="entry name" value="RBD_domain_sf"/>
</dbReference>
<dbReference type="Pfam" id="PF00076">
    <property type="entry name" value="RRM_1"/>
    <property type="match status" value="2"/>
</dbReference>
<feature type="region of interest" description="Disordered" evidence="7">
    <location>
        <begin position="177"/>
        <end position="229"/>
    </location>
</feature>
<feature type="compositionally biased region" description="Polar residues" evidence="7">
    <location>
        <begin position="556"/>
        <end position="571"/>
    </location>
</feature>
<evidence type="ECO:0000256" key="6">
    <source>
        <dbReference type="PROSITE-ProRule" id="PRU00176"/>
    </source>
</evidence>